<comment type="catalytic activity">
    <reaction evidence="10">
        <text>N(2)-formyl-N(1)-(5-phospho-beta-D-ribosyl)glycinamide + L-glutamine + ATP + H2O = 2-formamido-N(1)-(5-O-phospho-beta-D-ribosyl)acetamidine + L-glutamate + ADP + phosphate + H(+)</text>
        <dbReference type="Rhea" id="RHEA:17129"/>
        <dbReference type="ChEBI" id="CHEBI:15377"/>
        <dbReference type="ChEBI" id="CHEBI:15378"/>
        <dbReference type="ChEBI" id="CHEBI:29985"/>
        <dbReference type="ChEBI" id="CHEBI:30616"/>
        <dbReference type="ChEBI" id="CHEBI:43474"/>
        <dbReference type="ChEBI" id="CHEBI:58359"/>
        <dbReference type="ChEBI" id="CHEBI:147286"/>
        <dbReference type="ChEBI" id="CHEBI:147287"/>
        <dbReference type="ChEBI" id="CHEBI:456216"/>
        <dbReference type="EC" id="6.3.5.3"/>
    </reaction>
</comment>
<dbReference type="SUPFAM" id="SSF52317">
    <property type="entry name" value="Class I glutamine amidotransferase-like"/>
    <property type="match status" value="1"/>
</dbReference>
<feature type="domain" description="Phosphoribosylformylglycinamidine synthase linker" evidence="12">
    <location>
        <begin position="122"/>
        <end position="171"/>
    </location>
</feature>
<dbReference type="InterPro" id="IPR040707">
    <property type="entry name" value="FGAR-AT_N"/>
</dbReference>
<feature type="binding site" evidence="10">
    <location>
        <begin position="260"/>
        <end position="271"/>
    </location>
    <ligand>
        <name>ATP</name>
        <dbReference type="ChEBI" id="CHEBI:30616"/>
    </ligand>
</feature>
<name>A0A8H9KWT9_9SPHI</name>
<keyword evidence="4 10" id="KW-0479">Metal-binding</keyword>
<keyword evidence="5 10" id="KW-0547">Nucleotide-binding</keyword>
<comment type="subunit">
    <text evidence="10">Monomer.</text>
</comment>
<dbReference type="Gene3D" id="3.30.1330.10">
    <property type="entry name" value="PurM-like, N-terminal domain"/>
    <property type="match status" value="2"/>
</dbReference>
<comment type="caution">
    <text evidence="10">Lacks conserved residue(s) required for the propagation of feature annotation.</text>
</comment>
<dbReference type="AlphaFoldDB" id="A0A8H9KWT9"/>
<dbReference type="HAMAP" id="MF_00419">
    <property type="entry name" value="PurL_1"/>
    <property type="match status" value="1"/>
</dbReference>
<dbReference type="GO" id="GO:0005737">
    <property type="term" value="C:cytoplasm"/>
    <property type="evidence" value="ECO:0007669"/>
    <property type="project" value="UniProtKB-SubCell"/>
</dbReference>
<evidence type="ECO:0000256" key="7">
    <source>
        <dbReference type="ARBA" id="ARBA00022840"/>
    </source>
</evidence>
<evidence type="ECO:0000256" key="6">
    <source>
        <dbReference type="ARBA" id="ARBA00022755"/>
    </source>
</evidence>
<dbReference type="SMART" id="SM01211">
    <property type="entry name" value="GATase_5"/>
    <property type="match status" value="1"/>
</dbReference>
<feature type="domain" description="PurM-like C-terminal" evidence="11">
    <location>
        <begin position="381"/>
        <end position="534"/>
    </location>
</feature>
<dbReference type="Proteomes" id="UP000614460">
    <property type="component" value="Unassembled WGS sequence"/>
</dbReference>
<dbReference type="InterPro" id="IPR010918">
    <property type="entry name" value="PurM-like_C_dom"/>
</dbReference>
<dbReference type="GO" id="GO:0006189">
    <property type="term" value="P:'de novo' IMP biosynthetic process"/>
    <property type="evidence" value="ECO:0007669"/>
    <property type="project" value="UniProtKB-UniRule"/>
</dbReference>
<dbReference type="GO" id="GO:0005524">
    <property type="term" value="F:ATP binding"/>
    <property type="evidence" value="ECO:0007669"/>
    <property type="project" value="UniProtKB-UniRule"/>
</dbReference>
<feature type="binding site" evidence="10">
    <location>
        <position position="668"/>
    </location>
    <ligand>
        <name>Mg(2+)</name>
        <dbReference type="ChEBI" id="CHEBI:18420"/>
    </ligand>
</feature>
<evidence type="ECO:0000256" key="3">
    <source>
        <dbReference type="ARBA" id="ARBA00022598"/>
    </source>
</evidence>
<feature type="domain" description="Phosphoribosylformylglycinamidine synthase N-terminal" evidence="13">
    <location>
        <begin position="11"/>
        <end position="108"/>
    </location>
</feature>
<proteinExistence type="inferred from homology"/>
<feature type="active site" description="Nucleophile" evidence="10">
    <location>
        <position position="1071"/>
    </location>
</feature>
<keyword evidence="9 10" id="KW-0315">Glutamine amidotransferase</keyword>
<evidence type="ECO:0000259" key="12">
    <source>
        <dbReference type="Pfam" id="PF18072"/>
    </source>
</evidence>
<accession>A0A8H9KWT9</accession>
<organism evidence="15 16">
    <name type="scientific">Sphingobacterium cellulitidis</name>
    <dbReference type="NCBI Taxonomy" id="1768011"/>
    <lineage>
        <taxon>Bacteria</taxon>
        <taxon>Pseudomonadati</taxon>
        <taxon>Bacteroidota</taxon>
        <taxon>Sphingobacteriia</taxon>
        <taxon>Sphingobacteriales</taxon>
        <taxon>Sphingobacteriaceae</taxon>
        <taxon>Sphingobacterium</taxon>
    </lineage>
</organism>
<dbReference type="Pfam" id="PF13507">
    <property type="entry name" value="GATase_5"/>
    <property type="match status" value="1"/>
</dbReference>
<evidence type="ECO:0000256" key="10">
    <source>
        <dbReference type="HAMAP-Rule" id="MF_00419"/>
    </source>
</evidence>
<feature type="domain" description="FGAR-AT PurM N-terminal-like" evidence="14">
    <location>
        <begin position="594"/>
        <end position="747"/>
    </location>
</feature>
<dbReference type="SUPFAM" id="SSF109736">
    <property type="entry name" value="FGAM synthase PurL, linker domain"/>
    <property type="match status" value="1"/>
</dbReference>
<dbReference type="Pfam" id="PF22689">
    <property type="entry name" value="FGAR-AT_PurM_N-like"/>
    <property type="match status" value="1"/>
</dbReference>
<comment type="function">
    <text evidence="10">Phosphoribosylformylglycinamidine synthase involved in the purines biosynthetic pathway. Catalyzes the ATP-dependent conversion of formylglycinamide ribonucleotide (FGAR) and glutamine to yield formylglycinamidine ribonucleotide (FGAM) and glutamate.</text>
</comment>
<reference evidence="15" key="1">
    <citation type="journal article" date="2014" name="Int. J. Syst. Evol. Microbiol.">
        <title>Complete genome sequence of Corynebacterium casei LMG S-19264T (=DSM 44701T), isolated from a smear-ripened cheese.</title>
        <authorList>
            <consortium name="US DOE Joint Genome Institute (JGI-PGF)"/>
            <person name="Walter F."/>
            <person name="Albersmeier A."/>
            <person name="Kalinowski J."/>
            <person name="Ruckert C."/>
        </authorList>
    </citation>
    <scope>NUCLEOTIDE SEQUENCE</scope>
    <source>
        <strain evidence="15">CGMCC 1.15966</strain>
    </source>
</reference>
<dbReference type="InterPro" id="IPR036604">
    <property type="entry name" value="PurS-like_sf"/>
</dbReference>
<keyword evidence="8 10" id="KW-0460">Magnesium</keyword>
<keyword evidence="6 10" id="KW-0658">Purine biosynthesis</keyword>
<dbReference type="Pfam" id="PF18076">
    <property type="entry name" value="FGAR-AT_N"/>
    <property type="match status" value="1"/>
</dbReference>
<gene>
    <name evidence="10 15" type="primary">purL</name>
    <name evidence="15" type="ORF">GCM10011516_30030</name>
</gene>
<keyword evidence="10" id="KW-0963">Cytoplasm</keyword>
<evidence type="ECO:0000313" key="16">
    <source>
        <dbReference type="Proteomes" id="UP000614460"/>
    </source>
</evidence>
<dbReference type="EMBL" id="BMKM01000010">
    <property type="protein sequence ID" value="GGE30203.1"/>
    <property type="molecule type" value="Genomic_DNA"/>
</dbReference>
<dbReference type="SUPFAM" id="SSF56042">
    <property type="entry name" value="PurM C-terminal domain-like"/>
    <property type="match status" value="2"/>
</dbReference>
<sequence>MIHFFVNPLNTVYAVQTQNDLSTEDISKLNWLFGNSKKLDEQTLNDYYVGPRAAMVTPWSTNAVEITQNMGITGIIRIEEFQKVDADFKDFDPMISQKFSALTQDMFTINISPEPILEIDDIEAYNKSEGLALSPEEVDYLNKLAEKIGRKLTDSEVFAFSQANSEHCRHKIFNGTFVIDGEEQPTSLFKLIKKTSETNPNEIVSAYKDNVAFIKGPKVTQFAPKTADKPDFYEEKDFDSVISLKAETHNFPTTVEPFSGAATGSGGEIRDRLAGGQGALPLAGTAIYMTAYSRLLNDRPWEKGMEERPWLYQTPMDILIKSSNGASDFGNKFGQPLITGSVLTFEHEEDGRKLGYDKVIMQAGGIGYGKLSQAKKHEPAAGDKIVILGGENYRIGMGGAAVSSADTGAFGSGIELNAIQRSNPEMQKRAANAIRAFVESDVNPIVSIHDHGAGGHLNCLSELVENSGGLIDLDKLPVGDPTLSAKEIIGNESQERMGLVIAEEDIEKLKTVADRERSPMYTVGDVTADHRFTFESKKTGEKPMDYALEDFFGSSPKTIMNDSKVQRNYADLEYNVSEVPNYLNQVLQLEAVASKDWLTNKVDRCVGGRVAKQQCTGPLQLPLNNVGVMALDYKSKEGIATTVGHAPLTALVDPVAGSRNAIGEALSNLVFAPIYNGLKGVSLSANWMWACNNEGEDARLYQAVKGCSDFAIELGINIPTGKDSLSMKQKYPNGENVIAPGTVIISAGGNCTDINKVVEPVLKKNAGSIYYINLSQDNFKLGGSTFAQILNKIGSDVPTIQNAQYFKKAFNAVQELINNGQIAAGHDIGSGGLVTSLLELCFADVDLAAEYDLSSLNEADTVKALFNENIGLVLQAKEDAAFEKAFADAGIEAFKIGKAINGSSVSIKNNADTFTFDVAETRDTWFKTSYLLDQKQSKNGTADERFKNYKNQPLRFDFPAQFDGKKPVIDGSKARPKAAIIREKGSNSEREMANAMFLAGFDVKDVHMTDLISGRETLEDIQFIGAVGGFSNSDVLGSAKGWAGAFLYNEKAKNALENFFKRPDTLSVGICNGCQLFMELELINPEHEVHGKMSHNTSQKHESNFVSVKIQENNSIMLSTLAGSTLGVWISHGEGKFNLPQQEDQYNIVAKYAYDQYPHNPNGSDFNTAMMSDKTGRHLVTMPHIERSVFQWNWANYPDGRRDEVSPWIEAFVNARKWIENQSK</sequence>
<feature type="active site" evidence="10">
    <location>
        <position position="1186"/>
    </location>
</feature>
<dbReference type="InterPro" id="IPR036676">
    <property type="entry name" value="PurM-like_C_sf"/>
</dbReference>
<dbReference type="UniPathway" id="UPA00074">
    <property type="reaction ID" value="UER00128"/>
</dbReference>
<evidence type="ECO:0000256" key="2">
    <source>
        <dbReference type="ARBA" id="ARBA00008608"/>
    </source>
</evidence>
<dbReference type="EC" id="6.3.5.3" evidence="10"/>
<dbReference type="PANTHER" id="PTHR10099">
    <property type="entry name" value="PHOSPHORIBOSYLFORMYLGLYCINAMIDINE SYNTHASE"/>
    <property type="match status" value="1"/>
</dbReference>
<dbReference type="GO" id="GO:0004642">
    <property type="term" value="F:phosphoribosylformylglycinamidine synthase activity"/>
    <property type="evidence" value="ECO:0007669"/>
    <property type="project" value="UniProtKB-UniRule"/>
</dbReference>
<evidence type="ECO:0000256" key="5">
    <source>
        <dbReference type="ARBA" id="ARBA00022741"/>
    </source>
</evidence>
<comment type="similarity">
    <text evidence="2 10">In the N-terminal section; belongs to the FGAMS family.</text>
</comment>
<comment type="caution">
    <text evidence="15">The sequence shown here is derived from an EMBL/GenBank/DDBJ whole genome shotgun (WGS) entry which is preliminary data.</text>
</comment>
<evidence type="ECO:0000256" key="9">
    <source>
        <dbReference type="ARBA" id="ARBA00022962"/>
    </source>
</evidence>
<dbReference type="InterPro" id="IPR029062">
    <property type="entry name" value="Class_I_gatase-like"/>
</dbReference>
<feature type="binding site" evidence="10">
    <location>
        <position position="664"/>
    </location>
    <ligand>
        <name>Mg(2+)</name>
        <dbReference type="ChEBI" id="CHEBI:18420"/>
    </ligand>
</feature>
<evidence type="ECO:0000256" key="8">
    <source>
        <dbReference type="ARBA" id="ARBA00022842"/>
    </source>
</evidence>
<dbReference type="SUPFAM" id="SSF55326">
    <property type="entry name" value="PurM N-terminal domain-like"/>
    <property type="match status" value="2"/>
</dbReference>
<dbReference type="Pfam" id="PF02769">
    <property type="entry name" value="AIRS_C"/>
    <property type="match status" value="2"/>
</dbReference>
<reference evidence="15" key="2">
    <citation type="submission" date="2020-09" db="EMBL/GenBank/DDBJ databases">
        <authorList>
            <person name="Sun Q."/>
            <person name="Zhou Y."/>
        </authorList>
    </citation>
    <scope>NUCLEOTIDE SEQUENCE</scope>
    <source>
        <strain evidence="15">CGMCC 1.15966</strain>
    </source>
</reference>
<dbReference type="PROSITE" id="PS51273">
    <property type="entry name" value="GATASE_TYPE_1"/>
    <property type="match status" value="1"/>
</dbReference>
<dbReference type="Gene3D" id="1.10.8.750">
    <property type="entry name" value="Phosphoribosylformylglycinamidine synthase, linker domain"/>
    <property type="match status" value="1"/>
</dbReference>
<keyword evidence="3 10" id="KW-0436">Ligase</keyword>
<evidence type="ECO:0000256" key="4">
    <source>
        <dbReference type="ARBA" id="ARBA00022723"/>
    </source>
</evidence>
<dbReference type="GO" id="GO:0046872">
    <property type="term" value="F:metal ion binding"/>
    <property type="evidence" value="ECO:0007669"/>
    <property type="project" value="UniProtKB-KW"/>
</dbReference>
<dbReference type="InterPro" id="IPR010073">
    <property type="entry name" value="PurL_large"/>
</dbReference>
<dbReference type="InterPro" id="IPR041609">
    <property type="entry name" value="PurL_linker"/>
</dbReference>
<keyword evidence="16" id="KW-1185">Reference proteome</keyword>
<feature type="binding site" evidence="10">
    <location>
        <position position="827"/>
    </location>
    <ligand>
        <name>Mg(2+)</name>
        <dbReference type="ChEBI" id="CHEBI:18420"/>
    </ligand>
</feature>
<evidence type="ECO:0000259" key="11">
    <source>
        <dbReference type="Pfam" id="PF02769"/>
    </source>
</evidence>
<feature type="active site" evidence="10">
    <location>
        <position position="1184"/>
    </location>
</feature>
<dbReference type="Gene3D" id="3.90.650.10">
    <property type="entry name" value="PurM-like C-terminal domain"/>
    <property type="match status" value="2"/>
</dbReference>
<dbReference type="NCBIfam" id="NF003672">
    <property type="entry name" value="PRK05297.1"/>
    <property type="match status" value="1"/>
</dbReference>
<comment type="pathway">
    <text evidence="1 10">Purine metabolism; IMP biosynthesis via de novo pathway; 5-amino-1-(5-phospho-D-ribosyl)imidazole from N(2)-formyl-N(1)-(5-phospho-D-ribosyl)glycinamide: step 1/2.</text>
</comment>
<protein>
    <recommendedName>
        <fullName evidence="10">Phosphoribosylformylglycinamidine synthase</fullName>
        <shortName evidence="10">FGAM synthase</shortName>
        <shortName evidence="10">FGAMS</shortName>
        <ecNumber evidence="10">6.3.5.3</ecNumber>
    </recommendedName>
    <alternativeName>
        <fullName evidence="10">Formylglycinamide ribonucleotide amidotransferase</fullName>
        <shortName evidence="10">FGAR amidotransferase</shortName>
        <shortName evidence="10">FGAR-AT</shortName>
    </alternativeName>
</protein>
<keyword evidence="7 10" id="KW-0067">ATP-binding</keyword>
<dbReference type="Gene3D" id="3.40.50.880">
    <property type="match status" value="1"/>
</dbReference>
<evidence type="ECO:0000313" key="15">
    <source>
        <dbReference type="EMBL" id="GGE30203.1"/>
    </source>
</evidence>
<dbReference type="SUPFAM" id="SSF82697">
    <property type="entry name" value="PurS-like"/>
    <property type="match status" value="1"/>
</dbReference>
<dbReference type="RefSeq" id="WP_182499556.1">
    <property type="nucleotide sequence ID" value="NZ_BMKM01000010.1"/>
</dbReference>
<dbReference type="CDD" id="cd02204">
    <property type="entry name" value="PurL_repeat2"/>
    <property type="match status" value="1"/>
</dbReference>
<dbReference type="FunFam" id="3.40.50.880:FF:000055">
    <property type="entry name" value="Phosphoribosylformylglycinamidine synthase"/>
    <property type="match status" value="1"/>
</dbReference>
<dbReference type="PANTHER" id="PTHR10099:SF1">
    <property type="entry name" value="PHOSPHORIBOSYLFORMYLGLYCINAMIDINE SYNTHASE"/>
    <property type="match status" value="1"/>
</dbReference>
<feature type="domain" description="PurM-like C-terminal" evidence="11">
    <location>
        <begin position="782"/>
        <end position="906"/>
    </location>
</feature>
<dbReference type="Pfam" id="PF18072">
    <property type="entry name" value="FGAR-AT_linker"/>
    <property type="match status" value="1"/>
</dbReference>
<comment type="subcellular location">
    <subcellularLocation>
        <location evidence="10">Cytoplasm</location>
    </subcellularLocation>
</comment>
<evidence type="ECO:0000256" key="1">
    <source>
        <dbReference type="ARBA" id="ARBA00004920"/>
    </source>
</evidence>
<dbReference type="InterPro" id="IPR055181">
    <property type="entry name" value="FGAR-AT_PurM_N-like"/>
</dbReference>
<evidence type="ECO:0000259" key="14">
    <source>
        <dbReference type="Pfam" id="PF22689"/>
    </source>
</evidence>
<dbReference type="InterPro" id="IPR036921">
    <property type="entry name" value="PurM-like_N_sf"/>
</dbReference>
<evidence type="ECO:0000259" key="13">
    <source>
        <dbReference type="Pfam" id="PF18076"/>
    </source>
</evidence>